<name>A0ABM8DXD7_9MICO</name>
<dbReference type="EMBL" id="AP027141">
    <property type="protein sequence ID" value="BDV30328.1"/>
    <property type="molecule type" value="Genomic_DNA"/>
</dbReference>
<evidence type="ECO:0000256" key="1">
    <source>
        <dbReference type="SAM" id="SignalP"/>
    </source>
</evidence>
<organism evidence="2 3">
    <name type="scientific">Microbacterium terricola</name>
    <dbReference type="NCBI Taxonomy" id="344163"/>
    <lineage>
        <taxon>Bacteria</taxon>
        <taxon>Bacillati</taxon>
        <taxon>Actinomycetota</taxon>
        <taxon>Actinomycetes</taxon>
        <taxon>Micrococcales</taxon>
        <taxon>Microbacteriaceae</taxon>
        <taxon>Microbacterium</taxon>
    </lineage>
</organism>
<gene>
    <name evidence="2" type="ORF">Microterr_09880</name>
</gene>
<dbReference type="Gene3D" id="3.10.450.730">
    <property type="entry name" value="BLIP domain"/>
    <property type="match status" value="1"/>
</dbReference>
<evidence type="ECO:0000313" key="3">
    <source>
        <dbReference type="Proteomes" id="UP001317779"/>
    </source>
</evidence>
<keyword evidence="3" id="KW-1185">Reference proteome</keyword>
<reference evidence="2 3" key="1">
    <citation type="submission" date="2022-12" db="EMBL/GenBank/DDBJ databases">
        <title>Microbacterium terricola strain KV-448 chromosome, complete genome.</title>
        <authorList>
            <person name="Oshima T."/>
            <person name="Moriya T."/>
            <person name="Bessho Y."/>
        </authorList>
    </citation>
    <scope>NUCLEOTIDE SEQUENCE [LARGE SCALE GENOMIC DNA]</scope>
    <source>
        <strain evidence="2 3">KV-448</strain>
    </source>
</reference>
<proteinExistence type="predicted"/>
<feature type="signal peptide" evidence="1">
    <location>
        <begin position="1"/>
        <end position="24"/>
    </location>
</feature>
<sequence>MAKALVAAAMGLSLAVTPALTATAATNTPYVTKTEFARVKSGMTRTAISDLFGTGGQTRKHDGRSIWKQYRIAYGDKDYAVDVFYAKDRGGVFRVESWVAVWTHWANQSQNPATKSEFSKIKRGQSVDKVRDIIGSAGSLSFDTHYNFGDGLLHGKSYLWPVPDNPSKTYIGYGDVYVEFDRNSDGAYVVTHKDANW</sequence>
<keyword evidence="1" id="KW-0732">Signal</keyword>
<accession>A0ABM8DXD7</accession>
<protein>
    <submittedName>
        <fullName evidence="2">Uncharacterized protein</fullName>
    </submittedName>
</protein>
<dbReference type="Proteomes" id="UP001317779">
    <property type="component" value="Chromosome"/>
</dbReference>
<feature type="chain" id="PRO_5046692451" evidence="1">
    <location>
        <begin position="25"/>
        <end position="197"/>
    </location>
</feature>
<dbReference type="RefSeq" id="WP_263795807.1">
    <property type="nucleotide sequence ID" value="NZ_AP027141.1"/>
</dbReference>
<evidence type="ECO:0000313" key="2">
    <source>
        <dbReference type="EMBL" id="BDV30328.1"/>
    </source>
</evidence>